<evidence type="ECO:0000256" key="1">
    <source>
        <dbReference type="SAM" id="Phobius"/>
    </source>
</evidence>
<accession>A0A4P6UVZ8</accession>
<proteinExistence type="predicted"/>
<dbReference type="Proteomes" id="UP000291151">
    <property type="component" value="Chromosome"/>
</dbReference>
<dbReference type="EMBL" id="CP036528">
    <property type="protein sequence ID" value="QBK25772.1"/>
    <property type="molecule type" value="Genomic_DNA"/>
</dbReference>
<dbReference type="NCBIfam" id="NF037970">
    <property type="entry name" value="vanZ_1"/>
    <property type="match status" value="1"/>
</dbReference>
<reference evidence="3 4" key="1">
    <citation type="submission" date="2019-02" db="EMBL/GenBank/DDBJ databases">
        <title>Ureibacillus thermophilus.</title>
        <authorList>
            <person name="Sunny J.S."/>
            <person name="Natarajan A."/>
            <person name="Saleena L.M."/>
        </authorList>
    </citation>
    <scope>NUCLEOTIDE SEQUENCE [LARGE SCALE GENOMIC DNA]</scope>
    <source>
        <strain evidence="3 4">LM102</strain>
    </source>
</reference>
<feature type="transmembrane region" description="Helical" evidence="1">
    <location>
        <begin position="97"/>
        <end position="114"/>
    </location>
</feature>
<evidence type="ECO:0000259" key="2">
    <source>
        <dbReference type="Pfam" id="PF04892"/>
    </source>
</evidence>
<dbReference type="InterPro" id="IPR006976">
    <property type="entry name" value="VanZ-like"/>
</dbReference>
<keyword evidence="4" id="KW-1185">Reference proteome</keyword>
<feature type="domain" description="VanZ-like" evidence="2">
    <location>
        <begin position="5"/>
        <end position="147"/>
    </location>
</feature>
<evidence type="ECO:0000313" key="4">
    <source>
        <dbReference type="Proteomes" id="UP000291151"/>
    </source>
</evidence>
<dbReference type="KEGG" id="uth:DKZ56_07780"/>
<gene>
    <name evidence="3" type="ORF">DKZ56_07780</name>
</gene>
<dbReference type="Pfam" id="PF04892">
    <property type="entry name" value="VanZ"/>
    <property type="match status" value="1"/>
</dbReference>
<dbReference type="InterPro" id="IPR016747">
    <property type="entry name" value="Phosphotransbutyrylase"/>
</dbReference>
<dbReference type="PIRSF" id="PIRSF019083">
    <property type="entry name" value="UCP019083_VanZ"/>
    <property type="match status" value="1"/>
</dbReference>
<sequence>MKKYLFFVIIALLVLYYLSSMPYEQQTIVPELREILHDQPFYDVLSKIEVNYWGRTISIETRGYYYFVEFLIRKAMHFLGYGMVAALLYLLFRKLRWSFSAVISCVCTFFIAMLDEYNQTLVEGRTGVFQDVLLDTAGAITFLLFIKCYFFIRDSFIRKNH</sequence>
<feature type="transmembrane region" description="Helical" evidence="1">
    <location>
        <begin position="75"/>
        <end position="92"/>
    </location>
</feature>
<protein>
    <submittedName>
        <fullName evidence="3">VanZ family protein</fullName>
    </submittedName>
</protein>
<organism evidence="3 4">
    <name type="scientific">Ureibacillus thermophilus</name>
    <dbReference type="NCBI Taxonomy" id="367743"/>
    <lineage>
        <taxon>Bacteria</taxon>
        <taxon>Bacillati</taxon>
        <taxon>Bacillota</taxon>
        <taxon>Bacilli</taxon>
        <taxon>Bacillales</taxon>
        <taxon>Caryophanaceae</taxon>
        <taxon>Ureibacillus</taxon>
    </lineage>
</organism>
<name>A0A4P6UVZ8_9BACL</name>
<feature type="transmembrane region" description="Helical" evidence="1">
    <location>
        <begin position="134"/>
        <end position="152"/>
    </location>
</feature>
<keyword evidence="1" id="KW-0472">Membrane</keyword>
<keyword evidence="1" id="KW-1133">Transmembrane helix</keyword>
<evidence type="ECO:0000313" key="3">
    <source>
        <dbReference type="EMBL" id="QBK25772.1"/>
    </source>
</evidence>
<dbReference type="AlphaFoldDB" id="A0A4P6UVZ8"/>
<keyword evidence="1" id="KW-0812">Transmembrane</keyword>